<dbReference type="OrthoDB" id="153510at2"/>
<evidence type="ECO:0000256" key="4">
    <source>
        <dbReference type="ARBA" id="ARBA00022692"/>
    </source>
</evidence>
<evidence type="ECO:0000256" key="10">
    <source>
        <dbReference type="ARBA" id="ARBA00030803"/>
    </source>
</evidence>
<proteinExistence type="predicted"/>
<evidence type="ECO:0000256" key="11">
    <source>
        <dbReference type="SAM" id="MobiDB-lite"/>
    </source>
</evidence>
<dbReference type="RefSeq" id="WP_100365198.1">
    <property type="nucleotide sequence ID" value="NZ_PGFF01000001.1"/>
</dbReference>
<dbReference type="InterPro" id="IPR018764">
    <property type="entry name" value="RskA_C"/>
</dbReference>
<dbReference type="Proteomes" id="UP000228758">
    <property type="component" value="Unassembled WGS sequence"/>
</dbReference>
<protein>
    <recommendedName>
        <fullName evidence="10">Regulator of SigK</fullName>
    </recommendedName>
    <alternativeName>
        <fullName evidence="9">Sigma-K anti-sigma factor RskA</fullName>
    </alternativeName>
</protein>
<feature type="region of interest" description="Disordered" evidence="11">
    <location>
        <begin position="107"/>
        <end position="129"/>
    </location>
</feature>
<dbReference type="PANTHER" id="PTHR37461">
    <property type="entry name" value="ANTI-SIGMA-K FACTOR RSKA"/>
    <property type="match status" value="1"/>
</dbReference>
<dbReference type="Gene3D" id="1.10.10.1320">
    <property type="entry name" value="Anti-sigma factor, zinc-finger domain"/>
    <property type="match status" value="1"/>
</dbReference>
<feature type="domain" description="Anti-sigma K factor RskA C-terminal" evidence="13">
    <location>
        <begin position="142"/>
        <end position="273"/>
    </location>
</feature>
<evidence type="ECO:0000259" key="13">
    <source>
        <dbReference type="Pfam" id="PF10099"/>
    </source>
</evidence>
<dbReference type="InterPro" id="IPR051474">
    <property type="entry name" value="Anti-sigma-K/W_factor"/>
</dbReference>
<evidence type="ECO:0000256" key="7">
    <source>
        <dbReference type="ARBA" id="ARBA00023136"/>
    </source>
</evidence>
<accession>A0A2M9CME5</accession>
<comment type="caution">
    <text evidence="14">The sequence shown here is derived from an EMBL/GenBank/DDBJ whole genome shotgun (WGS) entry which is preliminary data.</text>
</comment>
<keyword evidence="6" id="KW-0805">Transcription regulation</keyword>
<evidence type="ECO:0000256" key="12">
    <source>
        <dbReference type="SAM" id="Phobius"/>
    </source>
</evidence>
<reference evidence="14 15" key="1">
    <citation type="submission" date="2017-11" db="EMBL/GenBank/DDBJ databases">
        <title>Genomic Encyclopedia of Archaeal and Bacterial Type Strains, Phase II (KMG-II): From Individual Species to Whole Genera.</title>
        <authorList>
            <person name="Goeker M."/>
        </authorList>
    </citation>
    <scope>NUCLEOTIDE SEQUENCE [LARGE SCALE GENOMIC DNA]</scope>
    <source>
        <strain evidence="14 15">DSM 27393</strain>
    </source>
</reference>
<keyword evidence="3" id="KW-1003">Cell membrane</keyword>
<evidence type="ECO:0000256" key="5">
    <source>
        <dbReference type="ARBA" id="ARBA00022989"/>
    </source>
</evidence>
<dbReference type="PANTHER" id="PTHR37461:SF1">
    <property type="entry name" value="ANTI-SIGMA-K FACTOR RSKA"/>
    <property type="match status" value="1"/>
</dbReference>
<feature type="transmembrane region" description="Helical" evidence="12">
    <location>
        <begin position="137"/>
        <end position="158"/>
    </location>
</feature>
<organism evidence="14 15">
    <name type="scientific">Diaminobutyricimonas aerilata</name>
    <dbReference type="NCBI Taxonomy" id="1162967"/>
    <lineage>
        <taxon>Bacteria</taxon>
        <taxon>Bacillati</taxon>
        <taxon>Actinomycetota</taxon>
        <taxon>Actinomycetes</taxon>
        <taxon>Micrococcales</taxon>
        <taxon>Microbacteriaceae</taxon>
        <taxon>Diaminobutyricimonas</taxon>
    </lineage>
</organism>
<keyword evidence="4 12" id="KW-0812">Transmembrane</keyword>
<evidence type="ECO:0000256" key="8">
    <source>
        <dbReference type="ARBA" id="ARBA00023163"/>
    </source>
</evidence>
<dbReference type="GO" id="GO:0005886">
    <property type="term" value="C:plasma membrane"/>
    <property type="evidence" value="ECO:0007669"/>
    <property type="project" value="UniProtKB-SubCell"/>
</dbReference>
<dbReference type="GO" id="GO:0016989">
    <property type="term" value="F:sigma factor antagonist activity"/>
    <property type="evidence" value="ECO:0007669"/>
    <property type="project" value="TreeGrafter"/>
</dbReference>
<keyword evidence="8" id="KW-0804">Transcription</keyword>
<keyword evidence="7 12" id="KW-0472">Membrane</keyword>
<evidence type="ECO:0000256" key="9">
    <source>
        <dbReference type="ARBA" id="ARBA00029829"/>
    </source>
</evidence>
<keyword evidence="5 12" id="KW-1133">Transmembrane helix</keyword>
<dbReference type="Pfam" id="PF10099">
    <property type="entry name" value="RskA_C"/>
    <property type="match status" value="1"/>
</dbReference>
<evidence type="ECO:0000256" key="6">
    <source>
        <dbReference type="ARBA" id="ARBA00023015"/>
    </source>
</evidence>
<name>A0A2M9CME5_9MICO</name>
<comment type="subcellular location">
    <subcellularLocation>
        <location evidence="2">Cell membrane</location>
    </subcellularLocation>
    <subcellularLocation>
        <location evidence="1">Membrane</location>
        <topology evidence="1">Single-pass membrane protein</topology>
    </subcellularLocation>
</comment>
<dbReference type="GO" id="GO:0006417">
    <property type="term" value="P:regulation of translation"/>
    <property type="evidence" value="ECO:0007669"/>
    <property type="project" value="TreeGrafter"/>
</dbReference>
<evidence type="ECO:0000313" key="15">
    <source>
        <dbReference type="Proteomes" id="UP000228758"/>
    </source>
</evidence>
<feature type="region of interest" description="Disordered" evidence="11">
    <location>
        <begin position="77"/>
        <end position="96"/>
    </location>
</feature>
<evidence type="ECO:0000313" key="14">
    <source>
        <dbReference type="EMBL" id="PJJ73070.1"/>
    </source>
</evidence>
<evidence type="ECO:0000256" key="2">
    <source>
        <dbReference type="ARBA" id="ARBA00004236"/>
    </source>
</evidence>
<sequence>MTRHDDENSTGAYVLNALSESERAEFEARVSESGSLPHEVTELADTAVVLGLAVEPVTPSPDLKARLMAAVATTPQLPRETPAGPTAVSPAEVAPATVTRAASVPPVATVDPRIERAATPDAGPAERRARRSWVRTSVAVLGAVAAAAGLLFGGVAIGRSLDRPPAVSTEAAAFAEVAAAPDARRVVQQLPTGATLSMYYSLELQRSAISWDGLDELPEGEVYELWYIGDETVSAGLFRAGSGDNFAVLDGEMNAGDAVGITIEPEGGSKEPTLERLVTVLET</sequence>
<dbReference type="InterPro" id="IPR041916">
    <property type="entry name" value="Anti_sigma_zinc_sf"/>
</dbReference>
<evidence type="ECO:0000256" key="1">
    <source>
        <dbReference type="ARBA" id="ARBA00004167"/>
    </source>
</evidence>
<dbReference type="EMBL" id="PGFF01000001">
    <property type="protein sequence ID" value="PJJ73070.1"/>
    <property type="molecule type" value="Genomic_DNA"/>
</dbReference>
<evidence type="ECO:0000256" key="3">
    <source>
        <dbReference type="ARBA" id="ARBA00022475"/>
    </source>
</evidence>
<dbReference type="AlphaFoldDB" id="A0A2M9CME5"/>
<keyword evidence="15" id="KW-1185">Reference proteome</keyword>
<gene>
    <name evidence="14" type="ORF">CLV46_2652</name>
</gene>